<protein>
    <submittedName>
        <fullName evidence="5">Ig-like domain-containing protein</fullName>
    </submittedName>
</protein>
<evidence type="ECO:0000256" key="1">
    <source>
        <dbReference type="ARBA" id="ARBA00005445"/>
    </source>
</evidence>
<gene>
    <name evidence="5" type="ORF">IQ05_01043</name>
</gene>
<evidence type="ECO:0000313" key="5">
    <source>
        <dbReference type="EMBL" id="TWI00397.1"/>
    </source>
</evidence>
<organism evidence="5 6">
    <name type="scientific">Flavobacterium tiangeerense</name>
    <dbReference type="NCBI Taxonomy" id="459471"/>
    <lineage>
        <taxon>Bacteria</taxon>
        <taxon>Pseudomonadati</taxon>
        <taxon>Bacteroidota</taxon>
        <taxon>Flavobacteriia</taxon>
        <taxon>Flavobacteriales</taxon>
        <taxon>Flavobacteriaceae</taxon>
        <taxon>Flavobacterium</taxon>
    </lineage>
</organism>
<dbReference type="Proteomes" id="UP000317519">
    <property type="component" value="Unassembled WGS sequence"/>
</dbReference>
<dbReference type="Gene3D" id="2.60.40.1220">
    <property type="match status" value="3"/>
</dbReference>
<feature type="domain" description="SbsA Ig-like" evidence="4">
    <location>
        <begin position="139"/>
        <end position="237"/>
    </location>
</feature>
<dbReference type="InterPro" id="IPR014755">
    <property type="entry name" value="Cu-Rt/internalin_Ig-like"/>
</dbReference>
<name>A0ABY3FKM1_9FLAO</name>
<keyword evidence="2 3" id="KW-0732">Signal</keyword>
<evidence type="ECO:0000256" key="2">
    <source>
        <dbReference type="ARBA" id="ARBA00022729"/>
    </source>
</evidence>
<feature type="domain" description="SbsA Ig-like" evidence="4">
    <location>
        <begin position="34"/>
        <end position="133"/>
    </location>
</feature>
<accession>A0ABY3FKM1</accession>
<evidence type="ECO:0000259" key="4">
    <source>
        <dbReference type="Pfam" id="PF13205"/>
    </source>
</evidence>
<dbReference type="RefSeq" id="WP_144890597.1">
    <property type="nucleotide sequence ID" value="NZ_VLKO01000004.1"/>
</dbReference>
<keyword evidence="6" id="KW-1185">Reference proteome</keyword>
<dbReference type="InterPro" id="IPR021884">
    <property type="entry name" value="Ice-bd_prot"/>
</dbReference>
<evidence type="ECO:0000256" key="3">
    <source>
        <dbReference type="SAM" id="SignalP"/>
    </source>
</evidence>
<evidence type="ECO:0000313" key="6">
    <source>
        <dbReference type="Proteomes" id="UP000317519"/>
    </source>
</evidence>
<proteinExistence type="inferred from homology"/>
<sequence>MKTKNLLLLFAILFIALISSCAEDDFVETVGVCPVVESTVPNNLALSVPFNQIISVTFNEEINASTINSSTLIISKADGTVVSGAITYNGRTARFTPTNPLSPNTTYTGRITTGVKDVMGNALQTDYLWTFSTGMIIVPVVNTTDPTNNQINVALNKTITATFSVPMDPLTIINSTFTVKQGTNTIAGAITYSGSTVSFVPTNPLTVNSVYTVTITSGAKSLQGTPLAADYVWNFTTVPVPTVTSTDPFNNAIGVDLNKTLTANFSIAMDPLTINTTTFTLRQGTTVIPGVVLYTGGTTASFNPVNALNPGLVYTATITTGAKSSAGIPLASNYVWNFTTSNVVVTPPVITSGLFFGVFGGNAGITNQGLLTVINGAIGTTAAATLVTGFTDGTSGDVYIVTPLNNGIVTDGIFTDAPAPGNATKATTALAGLNAARDLYNSISPASMPGGVANPGAGELGGLTLAPGIYTASSSFSITNGNLTLNANGDPNAKWYFQAPSSLTVGDSMPSSVTFLNGVGNPNNVYWYVGTEAVINYAGGGVMVGNIIANSGVTLSSPANSTNPFLTVLNGRAISLVASVTMVNTTINVPNN</sequence>
<feature type="signal peptide" evidence="3">
    <location>
        <begin position="1"/>
        <end position="21"/>
    </location>
</feature>
<comment type="caution">
    <text evidence="5">The sequence shown here is derived from an EMBL/GenBank/DDBJ whole genome shotgun (WGS) entry which is preliminary data.</text>
</comment>
<dbReference type="PROSITE" id="PS51257">
    <property type="entry name" value="PROKAR_LIPOPROTEIN"/>
    <property type="match status" value="1"/>
</dbReference>
<reference evidence="5 6" key="1">
    <citation type="journal article" date="2015" name="Stand. Genomic Sci.">
        <title>Genomic Encyclopedia of Bacterial and Archaeal Type Strains, Phase III: the genomes of soil and plant-associated and newly described type strains.</title>
        <authorList>
            <person name="Whitman W.B."/>
            <person name="Woyke T."/>
            <person name="Klenk H.P."/>
            <person name="Zhou Y."/>
            <person name="Lilburn T.G."/>
            <person name="Beck B.J."/>
            <person name="De Vos P."/>
            <person name="Vandamme P."/>
            <person name="Eisen J.A."/>
            <person name="Garrity G."/>
            <person name="Hugenholtz P."/>
            <person name="Kyrpides N.C."/>
        </authorList>
    </citation>
    <scope>NUCLEOTIDE SEQUENCE [LARGE SCALE GENOMIC DNA]</scope>
    <source>
        <strain evidence="5 6">CGMCC 1.6847</strain>
    </source>
</reference>
<feature type="chain" id="PRO_5046210333" evidence="3">
    <location>
        <begin position="22"/>
        <end position="592"/>
    </location>
</feature>
<dbReference type="Pfam" id="PF13205">
    <property type="entry name" value="Big_5"/>
    <property type="match status" value="3"/>
</dbReference>
<comment type="similarity">
    <text evidence="1">Belongs to the ice-binding protein family.</text>
</comment>
<dbReference type="InterPro" id="IPR032812">
    <property type="entry name" value="SbsA_Ig"/>
</dbReference>
<dbReference type="EMBL" id="VLKO01000004">
    <property type="protein sequence ID" value="TWI00397.1"/>
    <property type="molecule type" value="Genomic_DNA"/>
</dbReference>
<feature type="domain" description="SbsA Ig-like" evidence="4">
    <location>
        <begin position="241"/>
        <end position="340"/>
    </location>
</feature>
<dbReference type="Pfam" id="PF11999">
    <property type="entry name" value="Ice_binding"/>
    <property type="match status" value="1"/>
</dbReference>